<evidence type="ECO:0000313" key="6">
    <source>
        <dbReference type="Proteomes" id="UP000694925"/>
    </source>
</evidence>
<dbReference type="AlphaFoldDB" id="A0AAJ7JBT9"/>
<keyword evidence="6" id="KW-1185">Reference proteome</keyword>
<feature type="domain" description="Carboxylesterase type B" evidence="5">
    <location>
        <begin position="34"/>
        <end position="158"/>
    </location>
</feature>
<proteinExistence type="inferred from homology"/>
<dbReference type="InterPro" id="IPR002018">
    <property type="entry name" value="CarbesteraseB"/>
</dbReference>
<dbReference type="RefSeq" id="XP_017888965.2">
    <property type="nucleotide sequence ID" value="XM_018033476.2"/>
</dbReference>
<reference evidence="7" key="1">
    <citation type="submission" date="2025-08" db="UniProtKB">
        <authorList>
            <consortium name="RefSeq"/>
        </authorList>
    </citation>
    <scope>IDENTIFICATION</scope>
    <source>
        <tissue evidence="7">Whole body</tissue>
    </source>
</reference>
<name>A0AAJ7JBT9_9HYME</name>
<sequence>MIKMISPVFFNDDNLLQQLNDNWTSIAPFLLDFYDTIPLSQQRSVAQKIRRYVLGSNKINGTDSSLRPLIPMFGDRIFRLGIEKAARLQAERNESPVWTYYFNYRANRSASEFFSGGSIRNMGVCHCDDLFLWTRTVKSRDKKMQQILSDIYLSFVIQG</sequence>
<evidence type="ECO:0000256" key="2">
    <source>
        <dbReference type="ARBA" id="ARBA00022487"/>
    </source>
</evidence>
<keyword evidence="3" id="KW-0378">Hydrolase</keyword>
<dbReference type="InterPro" id="IPR029058">
    <property type="entry name" value="AB_hydrolase_fold"/>
</dbReference>
<evidence type="ECO:0000259" key="5">
    <source>
        <dbReference type="Pfam" id="PF00135"/>
    </source>
</evidence>
<accession>A0AAJ7JBT9</accession>
<evidence type="ECO:0000313" key="7">
    <source>
        <dbReference type="RefSeq" id="XP_017888965.2"/>
    </source>
</evidence>
<dbReference type="Pfam" id="PF00135">
    <property type="entry name" value="COesterase"/>
    <property type="match status" value="1"/>
</dbReference>
<organism evidence="6 7">
    <name type="scientific">Ceratina calcarata</name>
    <dbReference type="NCBI Taxonomy" id="156304"/>
    <lineage>
        <taxon>Eukaryota</taxon>
        <taxon>Metazoa</taxon>
        <taxon>Ecdysozoa</taxon>
        <taxon>Arthropoda</taxon>
        <taxon>Hexapoda</taxon>
        <taxon>Insecta</taxon>
        <taxon>Pterygota</taxon>
        <taxon>Neoptera</taxon>
        <taxon>Endopterygota</taxon>
        <taxon>Hymenoptera</taxon>
        <taxon>Apocrita</taxon>
        <taxon>Aculeata</taxon>
        <taxon>Apoidea</taxon>
        <taxon>Anthophila</taxon>
        <taxon>Apidae</taxon>
        <taxon>Ceratina</taxon>
        <taxon>Zadontomerus</taxon>
    </lineage>
</organism>
<feature type="non-terminal residue" evidence="7">
    <location>
        <position position="159"/>
    </location>
</feature>
<comment type="similarity">
    <text evidence="1">Belongs to the type-B carboxylesterase/lipase family.</text>
</comment>
<dbReference type="Proteomes" id="UP000694925">
    <property type="component" value="Unplaced"/>
</dbReference>
<dbReference type="KEGG" id="ccal:108630284"/>
<evidence type="ECO:0000256" key="1">
    <source>
        <dbReference type="ARBA" id="ARBA00005964"/>
    </source>
</evidence>
<evidence type="ECO:0000256" key="3">
    <source>
        <dbReference type="ARBA" id="ARBA00022801"/>
    </source>
</evidence>
<dbReference type="GO" id="GO:0052689">
    <property type="term" value="F:carboxylic ester hydrolase activity"/>
    <property type="evidence" value="ECO:0007669"/>
    <property type="project" value="UniProtKB-KW"/>
</dbReference>
<evidence type="ECO:0000256" key="4">
    <source>
        <dbReference type="ARBA" id="ARBA00023180"/>
    </source>
</evidence>
<dbReference type="PANTHER" id="PTHR43142:SF1">
    <property type="entry name" value="CARBOXYLIC ESTER HYDROLASE"/>
    <property type="match status" value="1"/>
</dbReference>
<dbReference type="Gene3D" id="3.40.50.1820">
    <property type="entry name" value="alpha/beta hydrolase"/>
    <property type="match status" value="1"/>
</dbReference>
<gene>
    <name evidence="7" type="primary">LOC108630284</name>
</gene>
<dbReference type="GeneID" id="108630284"/>
<keyword evidence="2" id="KW-0719">Serine esterase</keyword>
<dbReference type="SUPFAM" id="SSF53474">
    <property type="entry name" value="alpha/beta-Hydrolases"/>
    <property type="match status" value="1"/>
</dbReference>
<protein>
    <submittedName>
        <fullName evidence="7">Venom carboxylesterase-6-like</fullName>
    </submittedName>
</protein>
<keyword evidence="4" id="KW-0325">Glycoprotein</keyword>
<dbReference type="PANTHER" id="PTHR43142">
    <property type="entry name" value="CARBOXYLIC ESTER HYDROLASE"/>
    <property type="match status" value="1"/>
</dbReference>